<gene>
    <name evidence="2" type="ORF">EYF80_019995</name>
</gene>
<reference evidence="2 3" key="1">
    <citation type="submission" date="2019-03" db="EMBL/GenBank/DDBJ databases">
        <title>First draft genome of Liparis tanakae, snailfish: a comprehensive survey of snailfish specific genes.</title>
        <authorList>
            <person name="Kim W."/>
            <person name="Song I."/>
            <person name="Jeong J.-H."/>
            <person name="Kim D."/>
            <person name="Kim S."/>
            <person name="Ryu S."/>
            <person name="Song J.Y."/>
            <person name="Lee S.K."/>
        </authorList>
    </citation>
    <scope>NUCLEOTIDE SEQUENCE [LARGE SCALE GENOMIC DNA]</scope>
    <source>
        <tissue evidence="2">Muscle</tissue>
    </source>
</reference>
<name>A0A4Z2HXR0_9TELE</name>
<feature type="compositionally biased region" description="Polar residues" evidence="1">
    <location>
        <begin position="85"/>
        <end position="96"/>
    </location>
</feature>
<keyword evidence="3" id="KW-1185">Reference proteome</keyword>
<feature type="region of interest" description="Disordered" evidence="1">
    <location>
        <begin position="1"/>
        <end position="96"/>
    </location>
</feature>
<dbReference type="EMBL" id="SRLO01000171">
    <property type="protein sequence ID" value="TNN69763.1"/>
    <property type="molecule type" value="Genomic_DNA"/>
</dbReference>
<protein>
    <submittedName>
        <fullName evidence="2">Uncharacterized protein</fullName>
    </submittedName>
</protein>
<evidence type="ECO:0000313" key="2">
    <source>
        <dbReference type="EMBL" id="TNN69763.1"/>
    </source>
</evidence>
<evidence type="ECO:0000256" key="1">
    <source>
        <dbReference type="SAM" id="MobiDB-lite"/>
    </source>
</evidence>
<dbReference type="AlphaFoldDB" id="A0A4Z2HXR0"/>
<proteinExistence type="predicted"/>
<sequence length="96" mass="10077">MLKRLTAGGPIKLTLGDAARKRSAKPNRGSALCPLFAEPQDRGSAFGPLDAATQENSLGGRERRSCSGLLREQSSLLNPLAGEQQDATKGTNGSVR</sequence>
<organism evidence="2 3">
    <name type="scientific">Liparis tanakae</name>
    <name type="common">Tanaka's snailfish</name>
    <dbReference type="NCBI Taxonomy" id="230148"/>
    <lineage>
        <taxon>Eukaryota</taxon>
        <taxon>Metazoa</taxon>
        <taxon>Chordata</taxon>
        <taxon>Craniata</taxon>
        <taxon>Vertebrata</taxon>
        <taxon>Euteleostomi</taxon>
        <taxon>Actinopterygii</taxon>
        <taxon>Neopterygii</taxon>
        <taxon>Teleostei</taxon>
        <taxon>Neoteleostei</taxon>
        <taxon>Acanthomorphata</taxon>
        <taxon>Eupercaria</taxon>
        <taxon>Perciformes</taxon>
        <taxon>Cottioidei</taxon>
        <taxon>Cottales</taxon>
        <taxon>Liparidae</taxon>
        <taxon>Liparis</taxon>
    </lineage>
</organism>
<comment type="caution">
    <text evidence="2">The sequence shown here is derived from an EMBL/GenBank/DDBJ whole genome shotgun (WGS) entry which is preliminary data.</text>
</comment>
<dbReference type="Proteomes" id="UP000314294">
    <property type="component" value="Unassembled WGS sequence"/>
</dbReference>
<accession>A0A4Z2HXR0</accession>
<evidence type="ECO:0000313" key="3">
    <source>
        <dbReference type="Proteomes" id="UP000314294"/>
    </source>
</evidence>